<feature type="compositionally biased region" description="Low complexity" evidence="1">
    <location>
        <begin position="343"/>
        <end position="357"/>
    </location>
</feature>
<reference evidence="2 3" key="1">
    <citation type="submission" date="2016-02" db="EMBL/GenBank/DDBJ databases">
        <title>Genome analysis of coral dinoflagellate symbionts highlights evolutionary adaptations to a symbiotic lifestyle.</title>
        <authorList>
            <person name="Aranda M."/>
            <person name="Li Y."/>
            <person name="Liew Y.J."/>
            <person name="Baumgarten S."/>
            <person name="Simakov O."/>
            <person name="Wilson M."/>
            <person name="Piel J."/>
            <person name="Ashoor H."/>
            <person name="Bougouffa S."/>
            <person name="Bajic V.B."/>
            <person name="Ryu T."/>
            <person name="Ravasi T."/>
            <person name="Bayer T."/>
            <person name="Micklem G."/>
            <person name="Kim H."/>
            <person name="Bhak J."/>
            <person name="Lajeunesse T.C."/>
            <person name="Voolstra C.R."/>
        </authorList>
    </citation>
    <scope>NUCLEOTIDE SEQUENCE [LARGE SCALE GENOMIC DNA]</scope>
    <source>
        <strain evidence="2 3">CCMP2467</strain>
    </source>
</reference>
<name>A0A1Q9EW58_SYMMI</name>
<feature type="compositionally biased region" description="Low complexity" evidence="1">
    <location>
        <begin position="421"/>
        <end position="432"/>
    </location>
</feature>
<feature type="compositionally biased region" description="Basic and acidic residues" evidence="1">
    <location>
        <begin position="358"/>
        <end position="374"/>
    </location>
</feature>
<feature type="compositionally biased region" description="Basic and acidic residues" evidence="1">
    <location>
        <begin position="380"/>
        <end position="390"/>
    </location>
</feature>
<dbReference type="Proteomes" id="UP000186817">
    <property type="component" value="Unassembled WGS sequence"/>
</dbReference>
<feature type="region of interest" description="Disordered" evidence="1">
    <location>
        <begin position="341"/>
        <end position="399"/>
    </location>
</feature>
<sequence length="502" mass="56815">MMALAEAARTNDTSDLKENALVPIPSVQGLAVAPKRPTGPRRSRPILREIQVKGSGKEEEEERRRSLKGLAEEPGRDLEPEEPDPVLDCQSRWKRWAADIEFRLALFESPEKKSTESGGRGQLDSQGVGEALELELEAREDPRPKAAGSGCSSETSEPDPSLALEPEPASPKGEEPSPARGLAQGEASHLLLSPETGPSPSPSPGGDFSFAQALDLEDVEVLGTDPSSSRLTGSRAEARPALKERCIARWCFQLRKAPSLLSEPSEAFSRRTLALHRQHIVASIPSSITSIASAPASPRSREGDFHSRGQQWLEEKRAKEHHLREQHRDLELRECTFQPVMPSRASRSRSAGQSARSVYDRQRRWQEAVREKHDRQRQRQRADDTIELARYKTKGQPQEDVEHAFACFHERNRKWQSMRQARQAQQQKQQQQLEREQDLEQREQHEQHELEALEAVLRHVEIRHLRAHLQALHKRRAWWHDFLAPGQRHANTVDDSKKTSQA</sequence>
<evidence type="ECO:0000256" key="1">
    <source>
        <dbReference type="SAM" id="MobiDB-lite"/>
    </source>
</evidence>
<dbReference type="EMBL" id="LSRX01000056">
    <property type="protein sequence ID" value="OLQ11639.1"/>
    <property type="molecule type" value="Genomic_DNA"/>
</dbReference>
<feature type="compositionally biased region" description="Basic and acidic residues" evidence="1">
    <location>
        <begin position="433"/>
        <end position="447"/>
    </location>
</feature>
<dbReference type="OrthoDB" id="439998at2759"/>
<accession>A0A1Q9EW58</accession>
<feature type="compositionally biased region" description="Basic and acidic residues" evidence="1">
    <location>
        <begin position="46"/>
        <end position="57"/>
    </location>
</feature>
<gene>
    <name evidence="2" type="ORF">AK812_SmicGene4484</name>
</gene>
<proteinExistence type="predicted"/>
<keyword evidence="3" id="KW-1185">Reference proteome</keyword>
<dbReference type="AlphaFoldDB" id="A0A1Q9EW58"/>
<feature type="region of interest" description="Disordered" evidence="1">
    <location>
        <begin position="1"/>
        <end position="88"/>
    </location>
</feature>
<evidence type="ECO:0000313" key="3">
    <source>
        <dbReference type="Proteomes" id="UP000186817"/>
    </source>
</evidence>
<feature type="region of interest" description="Disordered" evidence="1">
    <location>
        <begin position="108"/>
        <end position="210"/>
    </location>
</feature>
<evidence type="ECO:0000313" key="2">
    <source>
        <dbReference type="EMBL" id="OLQ11639.1"/>
    </source>
</evidence>
<comment type="caution">
    <text evidence="2">The sequence shown here is derived from an EMBL/GenBank/DDBJ whole genome shotgun (WGS) entry which is preliminary data.</text>
</comment>
<feature type="region of interest" description="Disordered" evidence="1">
    <location>
        <begin position="421"/>
        <end position="447"/>
    </location>
</feature>
<protein>
    <submittedName>
        <fullName evidence="2">Uncharacterized protein</fullName>
    </submittedName>
</protein>
<organism evidence="2 3">
    <name type="scientific">Symbiodinium microadriaticum</name>
    <name type="common">Dinoflagellate</name>
    <name type="synonym">Zooxanthella microadriatica</name>
    <dbReference type="NCBI Taxonomy" id="2951"/>
    <lineage>
        <taxon>Eukaryota</taxon>
        <taxon>Sar</taxon>
        <taxon>Alveolata</taxon>
        <taxon>Dinophyceae</taxon>
        <taxon>Suessiales</taxon>
        <taxon>Symbiodiniaceae</taxon>
        <taxon>Symbiodinium</taxon>
    </lineage>
</organism>